<dbReference type="InterPro" id="IPR036850">
    <property type="entry name" value="NDK-like_dom_sf"/>
</dbReference>
<evidence type="ECO:0000256" key="4">
    <source>
        <dbReference type="ARBA" id="ARBA00022679"/>
    </source>
</evidence>
<evidence type="ECO:0000259" key="7">
    <source>
        <dbReference type="SMART" id="SM00562"/>
    </source>
</evidence>
<feature type="domain" description="Nucleoside diphosphate kinase-like" evidence="7">
    <location>
        <begin position="1"/>
        <end position="181"/>
    </location>
</feature>
<evidence type="ECO:0000256" key="6">
    <source>
        <dbReference type="PROSITE-ProRule" id="PRU00706"/>
    </source>
</evidence>
<comment type="caution">
    <text evidence="6">Lacks conserved residue(s) required for the propagation of feature annotation.</text>
</comment>
<keyword evidence="4 8" id="KW-0808">Transferase</keyword>
<evidence type="ECO:0000256" key="3">
    <source>
        <dbReference type="ARBA" id="ARBA00012966"/>
    </source>
</evidence>
<proteinExistence type="inferred from homology"/>
<comment type="cofactor">
    <cofactor evidence="1">
        <name>Mg(2+)</name>
        <dbReference type="ChEBI" id="CHEBI:18420"/>
    </cofactor>
</comment>
<keyword evidence="5 8" id="KW-0418">Kinase</keyword>
<dbReference type="PROSITE" id="PS51374">
    <property type="entry name" value="NDPK_LIKE"/>
    <property type="match status" value="1"/>
</dbReference>
<comment type="similarity">
    <text evidence="2 6">Belongs to the NDK family.</text>
</comment>
<dbReference type="Gene3D" id="3.30.70.141">
    <property type="entry name" value="Nucleoside diphosphate kinase-like domain"/>
    <property type="match status" value="1"/>
</dbReference>
<dbReference type="Proteomes" id="UP000070449">
    <property type="component" value="Unassembled WGS sequence"/>
</dbReference>
<organism evidence="8 9">
    <name type="scientific">candidate division WS6 bacterium OLB21</name>
    <dbReference type="NCBI Taxonomy" id="1617427"/>
    <lineage>
        <taxon>Bacteria</taxon>
        <taxon>Candidatus Dojkabacteria</taxon>
    </lineage>
</organism>
<dbReference type="GO" id="GO:0004550">
    <property type="term" value="F:nucleoside diphosphate kinase activity"/>
    <property type="evidence" value="ECO:0007669"/>
    <property type="project" value="UniProtKB-EC"/>
</dbReference>
<protein>
    <recommendedName>
        <fullName evidence="3">nucleoside-diphosphate kinase</fullName>
        <ecNumber evidence="3">2.7.4.6</ecNumber>
    </recommendedName>
</protein>
<dbReference type="InterPro" id="IPR034907">
    <property type="entry name" value="NDK-like_dom"/>
</dbReference>
<evidence type="ECO:0000256" key="1">
    <source>
        <dbReference type="ARBA" id="ARBA00001946"/>
    </source>
</evidence>
<dbReference type="Pfam" id="PF00334">
    <property type="entry name" value="NDK"/>
    <property type="match status" value="2"/>
</dbReference>
<evidence type="ECO:0000313" key="8">
    <source>
        <dbReference type="EMBL" id="KXK07866.1"/>
    </source>
</evidence>
<name>A0A136KEM6_9BACT</name>
<dbReference type="EC" id="2.7.4.6" evidence="3"/>
<sequence length="199" mass="22283">MEKTVIIIKHDGVARGLMGEIIKRFERIGLKLVALEFIQGTEDMGKSHYPDSEKWYRKVGERTLSEYKEKGIDPIKELGSEDPIEIGKLIKQWNVEYLTFGPVLAMVWEGPGAVKIGRKLVGETNPANALPGTIRGDFSIDNAELANAHKRPFYNLVHASGEVAEADEEMALWFENIEVMDYSTYSAKLTGVEGRLGKK</sequence>
<comment type="caution">
    <text evidence="8">The sequence shown here is derived from an EMBL/GenBank/DDBJ whole genome shotgun (WGS) entry which is preliminary data.</text>
</comment>
<accession>A0A136KEM6</accession>
<reference evidence="8 9" key="1">
    <citation type="submission" date="2015-02" db="EMBL/GenBank/DDBJ databases">
        <title>Improved understanding of the partial-nitritation anammox process through 23 genomes representing the majority of the microbial community.</title>
        <authorList>
            <person name="Speth D.R."/>
            <person name="In T Zandt M."/>
            <person name="Guerrero Cruz S."/>
            <person name="Jetten M.S."/>
            <person name="Dutilh B.E."/>
        </authorList>
    </citation>
    <scope>NUCLEOTIDE SEQUENCE [LARGE SCALE GENOMIC DNA]</scope>
    <source>
        <strain evidence="8">OLB21</strain>
    </source>
</reference>
<dbReference type="SMART" id="SM00562">
    <property type="entry name" value="NDK"/>
    <property type="match status" value="1"/>
</dbReference>
<dbReference type="EMBL" id="JYPD01000029">
    <property type="protein sequence ID" value="KXK07866.1"/>
    <property type="molecule type" value="Genomic_DNA"/>
</dbReference>
<dbReference type="PANTHER" id="PTHR11349">
    <property type="entry name" value="NUCLEOSIDE DIPHOSPHATE KINASE"/>
    <property type="match status" value="1"/>
</dbReference>
<dbReference type="PATRIC" id="fig|1617427.3.peg.1136"/>
<dbReference type="STRING" id="1617427.UZ20_WS6002001084"/>
<dbReference type="CDD" id="cd04413">
    <property type="entry name" value="NDPk_I"/>
    <property type="match status" value="1"/>
</dbReference>
<evidence type="ECO:0000313" key="9">
    <source>
        <dbReference type="Proteomes" id="UP000070449"/>
    </source>
</evidence>
<evidence type="ECO:0000256" key="5">
    <source>
        <dbReference type="ARBA" id="ARBA00022777"/>
    </source>
</evidence>
<gene>
    <name evidence="8" type="primary">ndk_1</name>
    <name evidence="8" type="ORF">UZ20_WS6002001084</name>
</gene>
<dbReference type="AlphaFoldDB" id="A0A136KEM6"/>
<dbReference type="SUPFAM" id="SSF54919">
    <property type="entry name" value="Nucleoside diphosphate kinase, NDK"/>
    <property type="match status" value="1"/>
</dbReference>
<evidence type="ECO:0000256" key="2">
    <source>
        <dbReference type="ARBA" id="ARBA00008142"/>
    </source>
</evidence>